<keyword evidence="3" id="KW-1185">Reference proteome</keyword>
<protein>
    <submittedName>
        <fullName evidence="2">Uncharacterized protein</fullName>
    </submittedName>
</protein>
<evidence type="ECO:0000256" key="1">
    <source>
        <dbReference type="SAM" id="MobiDB-lite"/>
    </source>
</evidence>
<evidence type="ECO:0000313" key="2">
    <source>
        <dbReference type="EMBL" id="KAJ7714747.1"/>
    </source>
</evidence>
<accession>A0AAD7H815</accession>
<reference evidence="2" key="1">
    <citation type="submission" date="2023-03" db="EMBL/GenBank/DDBJ databases">
        <title>Massive genome expansion in bonnet fungi (Mycena s.s.) driven by repeated elements and novel gene families across ecological guilds.</title>
        <authorList>
            <consortium name="Lawrence Berkeley National Laboratory"/>
            <person name="Harder C.B."/>
            <person name="Miyauchi S."/>
            <person name="Viragh M."/>
            <person name="Kuo A."/>
            <person name="Thoen E."/>
            <person name="Andreopoulos B."/>
            <person name="Lu D."/>
            <person name="Skrede I."/>
            <person name="Drula E."/>
            <person name="Henrissat B."/>
            <person name="Morin E."/>
            <person name="Kohler A."/>
            <person name="Barry K."/>
            <person name="LaButti K."/>
            <person name="Morin E."/>
            <person name="Salamov A."/>
            <person name="Lipzen A."/>
            <person name="Mereny Z."/>
            <person name="Hegedus B."/>
            <person name="Baldrian P."/>
            <person name="Stursova M."/>
            <person name="Weitz H."/>
            <person name="Taylor A."/>
            <person name="Grigoriev I.V."/>
            <person name="Nagy L.G."/>
            <person name="Martin F."/>
            <person name="Kauserud H."/>
        </authorList>
    </citation>
    <scope>NUCLEOTIDE SEQUENCE</scope>
    <source>
        <strain evidence="2">CBHHK182m</strain>
    </source>
</reference>
<gene>
    <name evidence="2" type="ORF">B0H16DRAFT_1742462</name>
</gene>
<evidence type="ECO:0000313" key="3">
    <source>
        <dbReference type="Proteomes" id="UP001215598"/>
    </source>
</evidence>
<feature type="region of interest" description="Disordered" evidence="1">
    <location>
        <begin position="195"/>
        <end position="221"/>
    </location>
</feature>
<dbReference type="Proteomes" id="UP001215598">
    <property type="component" value="Unassembled WGS sequence"/>
</dbReference>
<name>A0AAD7H815_9AGAR</name>
<organism evidence="2 3">
    <name type="scientific">Mycena metata</name>
    <dbReference type="NCBI Taxonomy" id="1033252"/>
    <lineage>
        <taxon>Eukaryota</taxon>
        <taxon>Fungi</taxon>
        <taxon>Dikarya</taxon>
        <taxon>Basidiomycota</taxon>
        <taxon>Agaricomycotina</taxon>
        <taxon>Agaricomycetes</taxon>
        <taxon>Agaricomycetidae</taxon>
        <taxon>Agaricales</taxon>
        <taxon>Marasmiineae</taxon>
        <taxon>Mycenaceae</taxon>
        <taxon>Mycena</taxon>
    </lineage>
</organism>
<dbReference type="AlphaFoldDB" id="A0AAD7H815"/>
<comment type="caution">
    <text evidence="2">The sequence shown here is derived from an EMBL/GenBank/DDBJ whole genome shotgun (WGS) entry which is preliminary data.</text>
</comment>
<dbReference type="EMBL" id="JARKIB010000320">
    <property type="protein sequence ID" value="KAJ7714747.1"/>
    <property type="molecule type" value="Genomic_DNA"/>
</dbReference>
<sequence length="422" mass="46284">MSALTTTAVVALVAYIRSQDFLPPDLPELSPTFWKSVTTTETLPDAASRRSTPNEIYTVQGKRVLAYALFGRLVQMGDLLDKPAGYIEFIETVVLSEQVLREMLEKVDPRLLQNEVSTVLEGFYAFVAAHWNQAFCDMEHTKTWLSALFGPVMKEAGAFYVKNFKEPKTNLKAMSGKQDNLVFLQNLQNIQIPPEDPDCSFDSLTSSPGGTPPFRASPLNSIRPGILNEANRATPSKMARMMTLDGFIDKDVGDLNFLSALFSESDLPGPSALEEELSELEYHRDLAASSAGPSGDSLQSAFEISGFAYPTVFGSSNANGSFEHNLMATVPPFRLDHSGDFSNNGNLSLLNESGQSEVDEMTELFLNFDHLKIQEPSFSDLVGEGPHPLRRPLTPQNTIRTPGLVSVTEKGPEYVSGSITQV</sequence>
<proteinExistence type="predicted"/>